<keyword evidence="3 7" id="KW-0808">Transferase</keyword>
<feature type="transmembrane region" description="Helical" evidence="7">
    <location>
        <begin position="214"/>
        <end position="234"/>
    </location>
</feature>
<dbReference type="PANTHER" id="PTHR22926">
    <property type="entry name" value="PHOSPHO-N-ACETYLMURAMOYL-PENTAPEPTIDE-TRANSFERASE"/>
    <property type="match status" value="1"/>
</dbReference>
<feature type="transmembrane region" description="Helical" evidence="7">
    <location>
        <begin position="345"/>
        <end position="363"/>
    </location>
</feature>
<evidence type="ECO:0000256" key="8">
    <source>
        <dbReference type="NCBIfam" id="TIGR00445"/>
    </source>
</evidence>
<keyword evidence="7 9" id="KW-0479">Metal-binding</keyword>
<dbReference type="CDD" id="cd06852">
    <property type="entry name" value="GT_MraY"/>
    <property type="match status" value="1"/>
</dbReference>
<comment type="function">
    <text evidence="7">Catalyzes the initial step of the lipid cycle reactions in the biosynthesis of the cell wall peptidoglycan: transfers peptidoglycan precursor phospho-MurNAc-pentapeptide from UDP-MurNAc-pentapeptide onto the lipid carrier undecaprenyl phosphate, yielding undecaprenyl-pyrophosphoryl-MurNAc-pentapeptide, known as lipid I.</text>
</comment>
<keyword evidence="6 7" id="KW-0472">Membrane</keyword>
<feature type="transmembrane region" description="Helical" evidence="7">
    <location>
        <begin position="181"/>
        <end position="202"/>
    </location>
</feature>
<dbReference type="PROSITE" id="PS01347">
    <property type="entry name" value="MRAY_1"/>
    <property type="match status" value="1"/>
</dbReference>
<dbReference type="PROSITE" id="PS01348">
    <property type="entry name" value="MRAY_2"/>
    <property type="match status" value="1"/>
</dbReference>
<comment type="subcellular location">
    <subcellularLocation>
        <location evidence="7">Cell membrane</location>
        <topology evidence="7">Multi-pass membrane protein</topology>
    </subcellularLocation>
    <subcellularLocation>
        <location evidence="1">Membrane</location>
        <topology evidence="1">Multi-pass membrane protein</topology>
    </subcellularLocation>
</comment>
<evidence type="ECO:0000256" key="4">
    <source>
        <dbReference type="ARBA" id="ARBA00022692"/>
    </source>
</evidence>
<sequence>MVDTGLRIRKRRLPSGQNVSLSLALSIILLVLGIDISLNVNLTYSLLIPLFVCVLGVIALGSVAVPILRQLKTGQIVREDGPQAHLKKAGTPTMGGIFIMPVGIVAALVFSGFEPRVAACCVLTLAFGLVGWLDDWQILRRHSNKGISPKTKLALQAICAIAFCTWMGLTQDWQSFSTINLPLHLVLPLGILFCPLALFVIMGTTNATNLTDGLDGLAGGTGAIALLGMAMLLFPEQPQLAIFSACMSGSYLGFLWFNRNPANVFMGDTGSLALGGALAAVALLGNMLWGLLIVGAIFVWESISVIAQVSYFKATKRSTGVGQRLFKMAPFHHHLELSGWHEIHVVRAFYIVGVMLVVLALMLKFL</sequence>
<evidence type="ECO:0000256" key="1">
    <source>
        <dbReference type="ARBA" id="ARBA00004141"/>
    </source>
</evidence>
<proteinExistence type="inferred from homology"/>
<dbReference type="PANTHER" id="PTHR22926:SF5">
    <property type="entry name" value="PHOSPHO-N-ACETYLMURAMOYL-PENTAPEPTIDE-TRANSFERASE HOMOLOG"/>
    <property type="match status" value="1"/>
</dbReference>
<evidence type="ECO:0000256" key="3">
    <source>
        <dbReference type="ARBA" id="ARBA00022679"/>
    </source>
</evidence>
<dbReference type="EMBL" id="JAZBJZ010000024">
    <property type="protein sequence ID" value="MEE3716733.1"/>
    <property type="molecule type" value="Genomic_DNA"/>
</dbReference>
<comment type="cofactor">
    <cofactor evidence="7 9">
        <name>Mg(2+)</name>
        <dbReference type="ChEBI" id="CHEBI:18420"/>
    </cofactor>
</comment>
<dbReference type="GO" id="GO:0051301">
    <property type="term" value="P:cell division"/>
    <property type="evidence" value="ECO:0007669"/>
    <property type="project" value="UniProtKB-KW"/>
</dbReference>
<dbReference type="Pfam" id="PF00953">
    <property type="entry name" value="Glycos_transf_4"/>
    <property type="match status" value="1"/>
</dbReference>
<evidence type="ECO:0000256" key="9">
    <source>
        <dbReference type="PIRSR" id="PIRSR600715-1"/>
    </source>
</evidence>
<dbReference type="Proteomes" id="UP001333818">
    <property type="component" value="Unassembled WGS sequence"/>
</dbReference>
<dbReference type="GO" id="GO:0008360">
    <property type="term" value="P:regulation of cell shape"/>
    <property type="evidence" value="ECO:0007669"/>
    <property type="project" value="UniProtKB-KW"/>
</dbReference>
<evidence type="ECO:0000256" key="2">
    <source>
        <dbReference type="ARBA" id="ARBA00005583"/>
    </source>
</evidence>
<dbReference type="NCBIfam" id="TIGR00445">
    <property type="entry name" value="mraY"/>
    <property type="match status" value="1"/>
</dbReference>
<comment type="pathway">
    <text evidence="7">Cell wall biogenesis; peptidoglycan biosynthesis.</text>
</comment>
<feature type="transmembrane region" description="Helical" evidence="7">
    <location>
        <begin position="153"/>
        <end position="169"/>
    </location>
</feature>
<evidence type="ECO:0000313" key="10">
    <source>
        <dbReference type="EMBL" id="MEE3716733.1"/>
    </source>
</evidence>
<dbReference type="InterPro" id="IPR003524">
    <property type="entry name" value="PNAcMuramoyl-5peptid_Trfase"/>
</dbReference>
<dbReference type="InterPro" id="IPR018480">
    <property type="entry name" value="PNAcMuramoyl-5peptid_Trfase_CS"/>
</dbReference>
<dbReference type="GO" id="GO:0046872">
    <property type="term" value="F:metal ion binding"/>
    <property type="evidence" value="ECO:0007669"/>
    <property type="project" value="UniProtKB-KW"/>
</dbReference>
<feature type="transmembrane region" description="Helical" evidence="7">
    <location>
        <begin position="240"/>
        <end position="258"/>
    </location>
</feature>
<keyword evidence="5 7" id="KW-1133">Transmembrane helix</keyword>
<dbReference type="EC" id="2.7.8.13" evidence="7 8"/>
<feature type="binding site" evidence="9">
    <location>
        <position position="268"/>
    </location>
    <ligand>
        <name>Mg(2+)</name>
        <dbReference type="ChEBI" id="CHEBI:18420"/>
    </ligand>
</feature>
<keyword evidence="7" id="KW-0131">Cell cycle</keyword>
<evidence type="ECO:0000256" key="6">
    <source>
        <dbReference type="ARBA" id="ARBA00023136"/>
    </source>
</evidence>
<organism evidence="10 11">
    <name type="scientific">Tumidithrix elongata BACA0141</name>
    <dbReference type="NCBI Taxonomy" id="2716417"/>
    <lineage>
        <taxon>Bacteria</taxon>
        <taxon>Bacillati</taxon>
        <taxon>Cyanobacteriota</taxon>
        <taxon>Cyanophyceae</taxon>
        <taxon>Pseudanabaenales</taxon>
        <taxon>Pseudanabaenaceae</taxon>
        <taxon>Tumidithrix</taxon>
        <taxon>Tumidithrix elongata</taxon>
    </lineage>
</organism>
<dbReference type="GO" id="GO:0009252">
    <property type="term" value="P:peptidoglycan biosynthetic process"/>
    <property type="evidence" value="ECO:0007669"/>
    <property type="project" value="UniProtKB-UniRule"/>
</dbReference>
<dbReference type="InterPro" id="IPR000715">
    <property type="entry name" value="Glycosyl_transferase_4"/>
</dbReference>
<dbReference type="GO" id="GO:0005886">
    <property type="term" value="C:plasma membrane"/>
    <property type="evidence" value="ECO:0007669"/>
    <property type="project" value="UniProtKB-SubCell"/>
</dbReference>
<evidence type="ECO:0000256" key="5">
    <source>
        <dbReference type="ARBA" id="ARBA00022989"/>
    </source>
</evidence>
<keyword evidence="7 9" id="KW-0460">Magnesium</keyword>
<comment type="catalytic activity">
    <reaction evidence="7">
        <text>UDP-N-acetyl-alpha-D-muramoyl-L-alanyl-gamma-D-glutamyl-meso-2,6-diaminopimeloyl-D-alanyl-D-alanine + di-trans,octa-cis-undecaprenyl phosphate = di-trans,octa-cis-undecaprenyl diphospho-N-acetyl-alpha-D-muramoyl-L-alanyl-D-glutamyl-meso-2,6-diaminopimeloyl-D-alanyl-D-alanine + UMP</text>
        <dbReference type="Rhea" id="RHEA:28386"/>
        <dbReference type="ChEBI" id="CHEBI:57865"/>
        <dbReference type="ChEBI" id="CHEBI:60392"/>
        <dbReference type="ChEBI" id="CHEBI:61386"/>
        <dbReference type="ChEBI" id="CHEBI:61387"/>
        <dbReference type="EC" id="2.7.8.13"/>
    </reaction>
</comment>
<dbReference type="AlphaFoldDB" id="A0AAW9PWH5"/>
<dbReference type="RefSeq" id="WP_330483162.1">
    <property type="nucleotide sequence ID" value="NZ_JAZBJZ010000024.1"/>
</dbReference>
<keyword evidence="7" id="KW-0961">Cell wall biogenesis/degradation</keyword>
<accession>A0AAW9PWH5</accession>
<dbReference type="GO" id="GO:0071555">
    <property type="term" value="P:cell wall organization"/>
    <property type="evidence" value="ECO:0007669"/>
    <property type="project" value="UniProtKB-KW"/>
</dbReference>
<keyword evidence="7" id="KW-0133">Cell shape</keyword>
<keyword evidence="7" id="KW-0573">Peptidoglycan synthesis</keyword>
<feature type="transmembrane region" description="Helical" evidence="7">
    <location>
        <begin position="21"/>
        <end position="40"/>
    </location>
</feature>
<feature type="transmembrane region" description="Helical" evidence="7">
    <location>
        <begin position="46"/>
        <end position="68"/>
    </location>
</feature>
<keyword evidence="7" id="KW-0132">Cell division</keyword>
<dbReference type="HAMAP" id="MF_00038">
    <property type="entry name" value="MraY"/>
    <property type="match status" value="1"/>
</dbReference>
<feature type="transmembrane region" description="Helical" evidence="7">
    <location>
        <begin position="270"/>
        <end position="300"/>
    </location>
</feature>
<feature type="transmembrane region" description="Helical" evidence="7">
    <location>
        <begin position="89"/>
        <end position="110"/>
    </location>
</feature>
<evidence type="ECO:0000256" key="7">
    <source>
        <dbReference type="HAMAP-Rule" id="MF_00038"/>
    </source>
</evidence>
<feature type="binding site" evidence="9">
    <location>
        <position position="209"/>
    </location>
    <ligand>
        <name>Mg(2+)</name>
        <dbReference type="ChEBI" id="CHEBI:18420"/>
    </ligand>
</feature>
<dbReference type="GO" id="GO:0008963">
    <property type="term" value="F:phospho-N-acetylmuramoyl-pentapeptide-transferase activity"/>
    <property type="evidence" value="ECO:0007669"/>
    <property type="project" value="UniProtKB-UniRule"/>
</dbReference>
<keyword evidence="7" id="KW-1003">Cell membrane</keyword>
<dbReference type="Pfam" id="PF10555">
    <property type="entry name" value="MraY_sig1"/>
    <property type="match status" value="1"/>
</dbReference>
<feature type="transmembrane region" description="Helical" evidence="7">
    <location>
        <begin position="116"/>
        <end position="133"/>
    </location>
</feature>
<comment type="caution">
    <text evidence="10">The sequence shown here is derived from an EMBL/GenBank/DDBJ whole genome shotgun (WGS) entry which is preliminary data.</text>
</comment>
<protein>
    <recommendedName>
        <fullName evidence="7 8">Phospho-N-acetylmuramoyl-pentapeptide-transferase</fullName>
        <ecNumber evidence="7 8">2.7.8.13</ecNumber>
    </recommendedName>
    <alternativeName>
        <fullName evidence="7">UDP-MurNAc-pentapeptide phosphotransferase</fullName>
    </alternativeName>
</protein>
<gene>
    <name evidence="7 10" type="primary">mraY</name>
    <name evidence="10" type="ORF">V2H45_08245</name>
</gene>
<keyword evidence="11" id="KW-1185">Reference proteome</keyword>
<keyword evidence="4 7" id="KW-0812">Transmembrane</keyword>
<reference evidence="10" key="1">
    <citation type="submission" date="2024-01" db="EMBL/GenBank/DDBJ databases">
        <title>Bank of Algae and Cyanobacteria of the Azores (BACA) strain genomes.</title>
        <authorList>
            <person name="Luz R."/>
            <person name="Cordeiro R."/>
            <person name="Fonseca A."/>
            <person name="Goncalves V."/>
        </authorList>
    </citation>
    <scope>NUCLEOTIDE SEQUENCE</scope>
    <source>
        <strain evidence="10">BACA0141</strain>
    </source>
</reference>
<evidence type="ECO:0000313" key="11">
    <source>
        <dbReference type="Proteomes" id="UP001333818"/>
    </source>
</evidence>
<name>A0AAW9PWH5_9CYAN</name>
<comment type="similarity">
    <text evidence="2 7">Belongs to the glycosyltransferase 4 family. MraY subfamily.</text>
</comment>